<evidence type="ECO:0000256" key="1">
    <source>
        <dbReference type="SAM" id="SignalP"/>
    </source>
</evidence>
<evidence type="ECO:0008006" key="4">
    <source>
        <dbReference type="Google" id="ProtNLM"/>
    </source>
</evidence>
<dbReference type="OrthoDB" id="641420at2"/>
<dbReference type="InterPro" id="IPR026341">
    <property type="entry name" value="T9SS_type_B"/>
</dbReference>
<dbReference type="Gene3D" id="2.60.40.10">
    <property type="entry name" value="Immunoglobulins"/>
    <property type="match status" value="1"/>
</dbReference>
<dbReference type="Gene3D" id="2.60.40.1080">
    <property type="match status" value="1"/>
</dbReference>
<dbReference type="InterPro" id="IPR013783">
    <property type="entry name" value="Ig-like_fold"/>
</dbReference>
<dbReference type="AlphaFoldDB" id="A0A0C1G5H0"/>
<gene>
    <name evidence="2" type="ORF">OC25_05880</name>
</gene>
<dbReference type="Pfam" id="PF13585">
    <property type="entry name" value="CHU_C"/>
    <property type="match status" value="1"/>
</dbReference>
<organism evidence="2 3">
    <name type="scientific">Pedobacter kyungheensis</name>
    <dbReference type="NCBI Taxonomy" id="1069985"/>
    <lineage>
        <taxon>Bacteria</taxon>
        <taxon>Pseudomonadati</taxon>
        <taxon>Bacteroidota</taxon>
        <taxon>Sphingobacteriia</taxon>
        <taxon>Sphingobacteriales</taxon>
        <taxon>Sphingobacteriaceae</taxon>
        <taxon>Pedobacter</taxon>
    </lineage>
</organism>
<evidence type="ECO:0000313" key="3">
    <source>
        <dbReference type="Proteomes" id="UP000031246"/>
    </source>
</evidence>
<sequence>MPQASALHLACFFIAAILSIPSSSAWQYANREVNTFAVASALSYKVIKTSGTVGLKAITFPPIPSKRICDPDFDPMATSNLPITYTSSEPDVADIVNGRIHIYGPGTATITASNGIGTASQLLTVSDLQRPYAIISTPLINICEGATVSFHAATDNAGANPSYLWLVNGVNVANNSATYTTSSLANRDRISLIVTNNDYCLPLSSALSNYITVEVTPFTAFSVEIASSTTDVTCAGTAVAFTAETVGNSATAPVIKWFVNDQYANHAGNTFTSTTLKDGDIVSCQAFGSGSCLANAIAYSNPIPVAIRNDCEIVVPNSFSPNGDGVNDYWQIKAMGSTDLVKVFNRNGNIIFQSKGYTIPWDGTLAGKPVPVGTYFYLITTNGGTRKLSGSITLFR</sequence>
<comment type="caution">
    <text evidence="2">The sequence shown here is derived from an EMBL/GenBank/DDBJ whole genome shotgun (WGS) entry which is preliminary data.</text>
</comment>
<keyword evidence="1" id="KW-0732">Signal</keyword>
<accession>A0A0C1G5H0</accession>
<feature type="signal peptide" evidence="1">
    <location>
        <begin position="1"/>
        <end position="25"/>
    </location>
</feature>
<protein>
    <recommendedName>
        <fullName evidence="4">Ig-like domain-containing protein</fullName>
    </recommendedName>
</protein>
<dbReference type="Proteomes" id="UP000031246">
    <property type="component" value="Unassembled WGS sequence"/>
</dbReference>
<reference evidence="2 3" key="1">
    <citation type="submission" date="2014-10" db="EMBL/GenBank/DDBJ databases">
        <title>Pedobacter Kyungheensis.</title>
        <authorList>
            <person name="Anderson B.M."/>
            <person name="Newman J.D."/>
        </authorList>
    </citation>
    <scope>NUCLEOTIDE SEQUENCE [LARGE SCALE GENOMIC DNA]</scope>
    <source>
        <strain evidence="2 3">KACC 16221</strain>
    </source>
</reference>
<dbReference type="EMBL" id="JSYN01000005">
    <property type="protein sequence ID" value="KIA95374.1"/>
    <property type="molecule type" value="Genomic_DNA"/>
</dbReference>
<keyword evidence="3" id="KW-1185">Reference proteome</keyword>
<dbReference type="NCBIfam" id="TIGR04131">
    <property type="entry name" value="Bac_Flav_CTERM"/>
    <property type="match status" value="1"/>
</dbReference>
<dbReference type="RefSeq" id="WP_039472814.1">
    <property type="nucleotide sequence ID" value="NZ_JSYN01000005.1"/>
</dbReference>
<evidence type="ECO:0000313" key="2">
    <source>
        <dbReference type="EMBL" id="KIA95374.1"/>
    </source>
</evidence>
<proteinExistence type="predicted"/>
<name>A0A0C1G5H0_9SPHI</name>
<feature type="chain" id="PRO_5002132905" description="Ig-like domain-containing protein" evidence="1">
    <location>
        <begin position="26"/>
        <end position="396"/>
    </location>
</feature>